<evidence type="ECO:0000256" key="2">
    <source>
        <dbReference type="SAM" id="Phobius"/>
    </source>
</evidence>
<keyword evidence="2" id="KW-0472">Membrane</keyword>
<evidence type="ECO:0000256" key="1">
    <source>
        <dbReference type="SAM" id="MobiDB-lite"/>
    </source>
</evidence>
<comment type="caution">
    <text evidence="3">The sequence shown here is derived from an EMBL/GenBank/DDBJ whole genome shotgun (WGS) entry which is preliminary data.</text>
</comment>
<keyword evidence="2" id="KW-1133">Transmembrane helix</keyword>
<feature type="transmembrane region" description="Helical" evidence="2">
    <location>
        <begin position="172"/>
        <end position="193"/>
    </location>
</feature>
<gene>
    <name evidence="3" type="ORF">FC36_GL000739</name>
</gene>
<protein>
    <recommendedName>
        <fullName evidence="5">Glycine zipper family protein</fullName>
    </recommendedName>
</protein>
<name>A0A0R1TSQ0_9LACO</name>
<dbReference type="OrthoDB" id="2062607at2"/>
<keyword evidence="2" id="KW-0812">Transmembrane</keyword>
<organism evidence="3 4">
    <name type="scientific">Ligilactobacillus equi DSM 15833 = JCM 10991</name>
    <dbReference type="NCBI Taxonomy" id="1423740"/>
    <lineage>
        <taxon>Bacteria</taxon>
        <taxon>Bacillati</taxon>
        <taxon>Bacillota</taxon>
        <taxon>Bacilli</taxon>
        <taxon>Lactobacillales</taxon>
        <taxon>Lactobacillaceae</taxon>
        <taxon>Ligilactobacillus</taxon>
    </lineage>
</organism>
<dbReference type="PATRIC" id="fig|1423740.3.peg.786"/>
<dbReference type="AlphaFoldDB" id="A0A0R1TSQ0"/>
<feature type="region of interest" description="Disordered" evidence="1">
    <location>
        <begin position="103"/>
        <end position="125"/>
    </location>
</feature>
<evidence type="ECO:0008006" key="5">
    <source>
        <dbReference type="Google" id="ProtNLM"/>
    </source>
</evidence>
<dbReference type="STRING" id="1423740.FC36_GL000739"/>
<sequence>MSIDKTFKEAVQDGDIQLVRIILKNSIIMDTTFKDFDEMISYAQDMPGLYEEFDNQPLSHDETSWDDDYLADLMGELTDNFSHERINHLKKVASKLRPATPISQIDSVSNSKSTTPTKKTRNNQAQRIIREKRSATIPQSKQKKVVICATGGAILGAGTGAIVGLATVPTAVTFGALGAVVGGAIGGTVGYVLTR</sequence>
<feature type="transmembrane region" description="Helical" evidence="2">
    <location>
        <begin position="145"/>
        <end position="166"/>
    </location>
</feature>
<evidence type="ECO:0000313" key="4">
    <source>
        <dbReference type="Proteomes" id="UP000051048"/>
    </source>
</evidence>
<accession>A0A0R1TSQ0</accession>
<dbReference type="EMBL" id="AZFH01000015">
    <property type="protein sequence ID" value="KRL83172.1"/>
    <property type="molecule type" value="Genomic_DNA"/>
</dbReference>
<proteinExistence type="predicted"/>
<reference evidence="3 4" key="1">
    <citation type="journal article" date="2015" name="Genome Announc.">
        <title>Expanding the biotechnology potential of lactobacilli through comparative genomics of 213 strains and associated genera.</title>
        <authorList>
            <person name="Sun Z."/>
            <person name="Harris H.M."/>
            <person name="McCann A."/>
            <person name="Guo C."/>
            <person name="Argimon S."/>
            <person name="Zhang W."/>
            <person name="Yang X."/>
            <person name="Jeffery I.B."/>
            <person name="Cooney J.C."/>
            <person name="Kagawa T.F."/>
            <person name="Liu W."/>
            <person name="Song Y."/>
            <person name="Salvetti E."/>
            <person name="Wrobel A."/>
            <person name="Rasinkangas P."/>
            <person name="Parkhill J."/>
            <person name="Rea M.C."/>
            <person name="O'Sullivan O."/>
            <person name="Ritari J."/>
            <person name="Douillard F.P."/>
            <person name="Paul Ross R."/>
            <person name="Yang R."/>
            <person name="Briner A.E."/>
            <person name="Felis G.E."/>
            <person name="de Vos W.M."/>
            <person name="Barrangou R."/>
            <person name="Klaenhammer T.R."/>
            <person name="Caufield P.W."/>
            <person name="Cui Y."/>
            <person name="Zhang H."/>
            <person name="O'Toole P.W."/>
        </authorList>
    </citation>
    <scope>NUCLEOTIDE SEQUENCE [LARGE SCALE GENOMIC DNA]</scope>
    <source>
        <strain evidence="3 4">DSM 15833</strain>
    </source>
</reference>
<dbReference type="Proteomes" id="UP000051048">
    <property type="component" value="Unassembled WGS sequence"/>
</dbReference>
<dbReference type="RefSeq" id="WP_025020911.1">
    <property type="nucleotide sequence ID" value="NZ_AZFH01000015.1"/>
</dbReference>
<evidence type="ECO:0000313" key="3">
    <source>
        <dbReference type="EMBL" id="KRL83172.1"/>
    </source>
</evidence>